<dbReference type="GO" id="GO:0009986">
    <property type="term" value="C:cell surface"/>
    <property type="evidence" value="ECO:0007669"/>
    <property type="project" value="InterPro"/>
</dbReference>
<dbReference type="WBParaSite" id="MBELARI_LOCUS7320">
    <property type="protein sequence ID" value="MBELARI_LOCUS7320"/>
    <property type="gene ID" value="MBELARI_LOCUS7320"/>
</dbReference>
<dbReference type="Gene3D" id="2.60.40.3330">
    <property type="match status" value="1"/>
</dbReference>
<keyword evidence="6" id="KW-1185">Reference proteome</keyword>
<evidence type="ECO:0000256" key="2">
    <source>
        <dbReference type="ARBA" id="ARBA00010112"/>
    </source>
</evidence>
<accession>A0AAF3JAT4</accession>
<evidence type="ECO:0000256" key="1">
    <source>
        <dbReference type="ARBA" id="ARBA00004613"/>
    </source>
</evidence>
<dbReference type="AlphaFoldDB" id="A0AAF3JAT4"/>
<dbReference type="Proteomes" id="UP000887575">
    <property type="component" value="Unassembled WGS sequence"/>
</dbReference>
<keyword evidence="4 5" id="KW-0732">Signal</keyword>
<dbReference type="PANTHER" id="PTHR21700">
    <property type="entry name" value="TRANSTHYRETIN-LIKE FAMILY PROTEIN-RELATED"/>
    <property type="match status" value="1"/>
</dbReference>
<feature type="signal peptide" evidence="5">
    <location>
        <begin position="1"/>
        <end position="20"/>
    </location>
</feature>
<dbReference type="GO" id="GO:0005576">
    <property type="term" value="C:extracellular region"/>
    <property type="evidence" value="ECO:0007669"/>
    <property type="project" value="UniProtKB-SubCell"/>
</dbReference>
<dbReference type="InterPro" id="IPR001534">
    <property type="entry name" value="Transthyretin-like"/>
</dbReference>
<keyword evidence="3" id="KW-0964">Secreted</keyword>
<dbReference type="Pfam" id="PF01060">
    <property type="entry name" value="TTR-52"/>
    <property type="match status" value="1"/>
</dbReference>
<feature type="chain" id="PRO_5041856452" evidence="5">
    <location>
        <begin position="21"/>
        <end position="201"/>
    </location>
</feature>
<dbReference type="WBParaSite" id="MBELARI_LOCUS17908">
    <property type="protein sequence ID" value="MBELARI_LOCUS17908"/>
    <property type="gene ID" value="MBELARI_LOCUS17908"/>
</dbReference>
<evidence type="ECO:0000313" key="7">
    <source>
        <dbReference type="WBParaSite" id="MBELARI_LOCUS17908"/>
    </source>
</evidence>
<evidence type="ECO:0000256" key="5">
    <source>
        <dbReference type="SAM" id="SignalP"/>
    </source>
</evidence>
<dbReference type="InterPro" id="IPR038479">
    <property type="entry name" value="Transthyretin-like_sf"/>
</dbReference>
<comment type="subcellular location">
    <subcellularLocation>
        <location evidence="1">Secreted</location>
    </subcellularLocation>
</comment>
<sequence>MATFLSLFLVISISILHVQGEQTVAIRGVFLCDGNPLEGVRVSIYHGGSQTVAVRGVFLCDGNPLEGVRVSIYHGGYLESRPVPGSKAIAFTDSNGRVSVTRTYSPPNIPFFDDFQPVVAIDHKCNVQFCRLRLKVHVGKEWVSDGPTTDKVFVIEPMELYVRRRNEERICTRRLFNENAENSMIFPFNASQLSNFSMKSK</sequence>
<evidence type="ECO:0000313" key="8">
    <source>
        <dbReference type="WBParaSite" id="MBELARI_LOCUS7320"/>
    </source>
</evidence>
<evidence type="ECO:0000256" key="3">
    <source>
        <dbReference type="ARBA" id="ARBA00022525"/>
    </source>
</evidence>
<evidence type="ECO:0000256" key="4">
    <source>
        <dbReference type="ARBA" id="ARBA00022729"/>
    </source>
</evidence>
<organism evidence="6 8">
    <name type="scientific">Mesorhabditis belari</name>
    <dbReference type="NCBI Taxonomy" id="2138241"/>
    <lineage>
        <taxon>Eukaryota</taxon>
        <taxon>Metazoa</taxon>
        <taxon>Ecdysozoa</taxon>
        <taxon>Nematoda</taxon>
        <taxon>Chromadorea</taxon>
        <taxon>Rhabditida</taxon>
        <taxon>Rhabditina</taxon>
        <taxon>Rhabditomorpha</taxon>
        <taxon>Rhabditoidea</taxon>
        <taxon>Rhabditidae</taxon>
        <taxon>Mesorhabditinae</taxon>
        <taxon>Mesorhabditis</taxon>
    </lineage>
</organism>
<evidence type="ECO:0000313" key="6">
    <source>
        <dbReference type="Proteomes" id="UP000887575"/>
    </source>
</evidence>
<protein>
    <submittedName>
        <fullName evidence="7 8">Uncharacterized protein</fullName>
    </submittedName>
</protein>
<name>A0AAF3JAT4_9BILA</name>
<proteinExistence type="inferred from homology"/>
<comment type="similarity">
    <text evidence="2">Belongs to the nematode transthyretin-like family.</text>
</comment>
<reference evidence="7 8" key="1">
    <citation type="submission" date="2024-02" db="UniProtKB">
        <authorList>
            <consortium name="WormBaseParasite"/>
        </authorList>
    </citation>
    <scope>IDENTIFICATION</scope>
</reference>